<dbReference type="AlphaFoldDB" id="A0AAD4VAN9"/>
<keyword evidence="2" id="KW-1185">Reference proteome</keyword>
<protein>
    <recommendedName>
        <fullName evidence="3">Reverse transcriptase zinc-binding domain-containing protein</fullName>
    </recommendedName>
</protein>
<name>A0AAD4VAN9_PRUDU</name>
<sequence length="136" mass="15666">MCLSPHWCVFCNLDGESVNHMFIHCPYSIKVWWLLLREAEAVWVTPKGCFQLLSSNFAALGKGKKTKVLWGCVVQAIFWNLWMESNRRIFEDYKGVGVDELWDRVKLWAALWASVINVFKDLTASSIGRDLRAAVK</sequence>
<comment type="caution">
    <text evidence="1">The sequence shown here is derived from an EMBL/GenBank/DDBJ whole genome shotgun (WGS) entry which is preliminary data.</text>
</comment>
<organism evidence="1 2">
    <name type="scientific">Prunus dulcis</name>
    <name type="common">Almond</name>
    <name type="synonym">Amygdalus dulcis</name>
    <dbReference type="NCBI Taxonomy" id="3755"/>
    <lineage>
        <taxon>Eukaryota</taxon>
        <taxon>Viridiplantae</taxon>
        <taxon>Streptophyta</taxon>
        <taxon>Embryophyta</taxon>
        <taxon>Tracheophyta</taxon>
        <taxon>Spermatophyta</taxon>
        <taxon>Magnoliopsida</taxon>
        <taxon>eudicotyledons</taxon>
        <taxon>Gunneridae</taxon>
        <taxon>Pentapetalae</taxon>
        <taxon>rosids</taxon>
        <taxon>fabids</taxon>
        <taxon>Rosales</taxon>
        <taxon>Rosaceae</taxon>
        <taxon>Amygdaloideae</taxon>
        <taxon>Amygdaleae</taxon>
        <taxon>Prunus</taxon>
    </lineage>
</organism>
<evidence type="ECO:0000313" key="1">
    <source>
        <dbReference type="EMBL" id="KAI5321585.1"/>
    </source>
</evidence>
<evidence type="ECO:0008006" key="3">
    <source>
        <dbReference type="Google" id="ProtNLM"/>
    </source>
</evidence>
<dbReference type="Proteomes" id="UP001054821">
    <property type="component" value="Chromosome 6"/>
</dbReference>
<accession>A0AAD4VAN9</accession>
<proteinExistence type="predicted"/>
<dbReference type="EMBL" id="JAJFAZ020000006">
    <property type="protein sequence ID" value="KAI5321585.1"/>
    <property type="molecule type" value="Genomic_DNA"/>
</dbReference>
<gene>
    <name evidence="1" type="ORF">L3X38_030656</name>
</gene>
<evidence type="ECO:0000313" key="2">
    <source>
        <dbReference type="Proteomes" id="UP001054821"/>
    </source>
</evidence>
<reference evidence="1 2" key="1">
    <citation type="journal article" date="2022" name="G3 (Bethesda)">
        <title>Whole-genome sequence and methylome profiling of the almond [Prunus dulcis (Mill.) D.A. Webb] cultivar 'Nonpareil'.</title>
        <authorList>
            <person name="D'Amico-Willman K.M."/>
            <person name="Ouma W.Z."/>
            <person name="Meulia T."/>
            <person name="Sideli G.M."/>
            <person name="Gradziel T.M."/>
            <person name="Fresnedo-Ramirez J."/>
        </authorList>
    </citation>
    <scope>NUCLEOTIDE SEQUENCE [LARGE SCALE GENOMIC DNA]</scope>
    <source>
        <strain evidence="1">Clone GOH B32 T37-40</strain>
    </source>
</reference>